<keyword evidence="3" id="KW-1185">Reference proteome</keyword>
<evidence type="ECO:0000313" key="3">
    <source>
        <dbReference type="Proteomes" id="UP000481037"/>
    </source>
</evidence>
<keyword evidence="2" id="KW-0645">Protease</keyword>
<dbReference type="GO" id="GO:0006508">
    <property type="term" value="P:proteolysis"/>
    <property type="evidence" value="ECO:0007669"/>
    <property type="project" value="UniProtKB-KW"/>
</dbReference>
<dbReference type="GO" id="GO:0004175">
    <property type="term" value="F:endopeptidase activity"/>
    <property type="evidence" value="ECO:0007669"/>
    <property type="project" value="UniProtKB-ARBA"/>
</dbReference>
<dbReference type="AlphaFoldDB" id="A0A6L5QC91"/>
<protein>
    <submittedName>
        <fullName evidence="2">JDVT-CTERM system CAAX-type protease</fullName>
    </submittedName>
</protein>
<dbReference type="Pfam" id="PF02517">
    <property type="entry name" value="Rce1-like"/>
    <property type="match status" value="1"/>
</dbReference>
<dbReference type="EMBL" id="WKJM01000002">
    <property type="protein sequence ID" value="MRX06721.1"/>
    <property type="molecule type" value="Genomic_DNA"/>
</dbReference>
<dbReference type="InterPro" id="IPR003675">
    <property type="entry name" value="Rce1/LyrA-like_dom"/>
</dbReference>
<dbReference type="GO" id="GO:0080120">
    <property type="term" value="P:CAAX-box protein maturation"/>
    <property type="evidence" value="ECO:0007669"/>
    <property type="project" value="UniProtKB-ARBA"/>
</dbReference>
<dbReference type="NCBIfam" id="NF033192">
    <property type="entry name" value="JDVT-CAAX"/>
    <property type="match status" value="1"/>
</dbReference>
<evidence type="ECO:0000259" key="1">
    <source>
        <dbReference type="Pfam" id="PF02517"/>
    </source>
</evidence>
<reference evidence="2 3" key="1">
    <citation type="submission" date="2019-11" db="EMBL/GenBank/DDBJ databases">
        <title>Novel species isolated from a subtropical stream in China.</title>
        <authorList>
            <person name="Lu H."/>
        </authorList>
    </citation>
    <scope>NUCLEOTIDE SEQUENCE [LARGE SCALE GENOMIC DNA]</scope>
    <source>
        <strain evidence="2 3">FT25W</strain>
    </source>
</reference>
<gene>
    <name evidence="2" type="ORF">GJ697_02615</name>
</gene>
<dbReference type="Proteomes" id="UP000481037">
    <property type="component" value="Unassembled WGS sequence"/>
</dbReference>
<proteinExistence type="predicted"/>
<organism evidence="2 3">
    <name type="scientific">Duganella alba</name>
    <dbReference type="NCBI Taxonomy" id="2666081"/>
    <lineage>
        <taxon>Bacteria</taxon>
        <taxon>Pseudomonadati</taxon>
        <taxon>Pseudomonadota</taxon>
        <taxon>Betaproteobacteria</taxon>
        <taxon>Burkholderiales</taxon>
        <taxon>Oxalobacteraceae</taxon>
        <taxon>Telluria group</taxon>
        <taxon>Duganella</taxon>
    </lineage>
</organism>
<comment type="caution">
    <text evidence="2">The sequence shown here is derived from an EMBL/GenBank/DDBJ whole genome shotgun (WGS) entry which is preliminary data.</text>
</comment>
<sequence length="103" mass="11332">MPEFYGRQLLLLLVLSPVLEEVVVRAGLQEWLMRRAPQAVAPPVLVSAATFGLLHLRSGWPHSLAVTIPGLALALLYQRTRSWRWCAVAHSAMNAFAISVCGL</sequence>
<evidence type="ECO:0000313" key="2">
    <source>
        <dbReference type="EMBL" id="MRX06721.1"/>
    </source>
</evidence>
<feature type="domain" description="CAAX prenyl protease 2/Lysostaphin resistance protein A-like" evidence="1">
    <location>
        <begin position="8"/>
        <end position="96"/>
    </location>
</feature>
<accession>A0A6L5QC91</accession>
<keyword evidence="2" id="KW-0378">Hydrolase</keyword>
<name>A0A6L5QC91_9BURK</name>